<evidence type="ECO:0000256" key="3">
    <source>
        <dbReference type="ARBA" id="ARBA00023163"/>
    </source>
</evidence>
<feature type="domain" description="HTH hxlR-type" evidence="4">
    <location>
        <begin position="1"/>
        <end position="90"/>
    </location>
</feature>
<sequence length="101" mass="11364">MALLDLLGRSWAMGIIWVLAEHGPCGFAELQRRCETISPGVLSTRLKELLATRLLAQEGSDYALSKRGRQLFGLIEPLGTWARDWAHDLTGSRYPDQARKR</sequence>
<dbReference type="EMBL" id="JBBBNY010000001">
    <property type="protein sequence ID" value="MEI7035687.1"/>
    <property type="molecule type" value="Genomic_DNA"/>
</dbReference>
<proteinExistence type="predicted"/>
<evidence type="ECO:0000256" key="1">
    <source>
        <dbReference type="ARBA" id="ARBA00023015"/>
    </source>
</evidence>
<evidence type="ECO:0000313" key="5">
    <source>
        <dbReference type="EMBL" id="MEI7035687.1"/>
    </source>
</evidence>
<dbReference type="InterPro" id="IPR002577">
    <property type="entry name" value="HTH_HxlR"/>
</dbReference>
<dbReference type="PROSITE" id="PS51118">
    <property type="entry name" value="HTH_HXLR"/>
    <property type="match status" value="1"/>
</dbReference>
<accession>A0ABU8J9H0</accession>
<gene>
    <name evidence="5" type="ORF">WAT24_02820</name>
</gene>
<dbReference type="Pfam" id="PF01638">
    <property type="entry name" value="HxlR"/>
    <property type="match status" value="1"/>
</dbReference>
<dbReference type="PANTHER" id="PTHR33204">
    <property type="entry name" value="TRANSCRIPTIONAL REGULATOR, MARR FAMILY"/>
    <property type="match status" value="1"/>
</dbReference>
<dbReference type="PANTHER" id="PTHR33204:SF37">
    <property type="entry name" value="HTH-TYPE TRANSCRIPTIONAL REGULATOR YODB"/>
    <property type="match status" value="1"/>
</dbReference>
<dbReference type="Gene3D" id="1.10.10.10">
    <property type="entry name" value="Winged helix-like DNA-binding domain superfamily/Winged helix DNA-binding domain"/>
    <property type="match status" value="1"/>
</dbReference>
<evidence type="ECO:0000256" key="2">
    <source>
        <dbReference type="ARBA" id="ARBA00023125"/>
    </source>
</evidence>
<protein>
    <submittedName>
        <fullName evidence="5">Helix-turn-helix domain-containing protein</fullName>
    </submittedName>
</protein>
<dbReference type="InterPro" id="IPR036390">
    <property type="entry name" value="WH_DNA-bd_sf"/>
</dbReference>
<comment type="caution">
    <text evidence="5">The sequence shown here is derived from an EMBL/GenBank/DDBJ whole genome shotgun (WGS) entry which is preliminary data.</text>
</comment>
<name>A0ABU8J9H0_9GAMM</name>
<dbReference type="InterPro" id="IPR036388">
    <property type="entry name" value="WH-like_DNA-bd_sf"/>
</dbReference>
<dbReference type="Proteomes" id="UP001381174">
    <property type="component" value="Unassembled WGS sequence"/>
</dbReference>
<keyword evidence="2" id="KW-0238">DNA-binding</keyword>
<organism evidence="5 6">
    <name type="scientific">Fulvimonas yonginensis</name>
    <dbReference type="NCBI Taxonomy" id="1495200"/>
    <lineage>
        <taxon>Bacteria</taxon>
        <taxon>Pseudomonadati</taxon>
        <taxon>Pseudomonadota</taxon>
        <taxon>Gammaproteobacteria</taxon>
        <taxon>Lysobacterales</taxon>
        <taxon>Rhodanobacteraceae</taxon>
        <taxon>Fulvimonas</taxon>
    </lineage>
</organism>
<reference evidence="5 6" key="1">
    <citation type="journal article" date="2014" name="Int. J. Syst. Evol. Microbiol.">
        <title>Fulvimonas yonginensis sp. nov., isolated from greenhouse soil, and emended description of the genus Fulvimonas.</title>
        <authorList>
            <person name="Ahn J.H."/>
            <person name="Kim S.J."/>
            <person name="Weon H.Y."/>
            <person name="Hong S.B."/>
            <person name="Seok S.J."/>
            <person name="Kwon S.W."/>
        </authorList>
    </citation>
    <scope>NUCLEOTIDE SEQUENCE [LARGE SCALE GENOMIC DNA]</scope>
    <source>
        <strain evidence="5 6">KACC 16952</strain>
    </source>
</reference>
<evidence type="ECO:0000313" key="6">
    <source>
        <dbReference type="Proteomes" id="UP001381174"/>
    </source>
</evidence>
<keyword evidence="6" id="KW-1185">Reference proteome</keyword>
<keyword evidence="3" id="KW-0804">Transcription</keyword>
<keyword evidence="1" id="KW-0805">Transcription regulation</keyword>
<dbReference type="SUPFAM" id="SSF46785">
    <property type="entry name" value="Winged helix' DNA-binding domain"/>
    <property type="match status" value="1"/>
</dbReference>
<evidence type="ECO:0000259" key="4">
    <source>
        <dbReference type="PROSITE" id="PS51118"/>
    </source>
</evidence>